<reference evidence="1 2" key="1">
    <citation type="submission" date="2012-12" db="EMBL/GenBank/DDBJ databases">
        <title>The Genome Sequence of Bacillus cereus VD196.</title>
        <authorList>
            <consortium name="The Broad Institute Genome Sequencing Platform"/>
            <consortium name="The Broad Institute Genome Sequencing Center for Infectious Disease"/>
            <person name="Feldgarden M."/>
            <person name="Van der Auwera G.A."/>
            <person name="Mahillon J."/>
            <person name="Duprez V."/>
            <person name="Timmery S."/>
            <person name="Mattelet C."/>
            <person name="Dierick K."/>
            <person name="Sun M."/>
            <person name="Yu Z."/>
            <person name="Zhu L."/>
            <person name="Hu X."/>
            <person name="Shank E.B."/>
            <person name="Swiecicka I."/>
            <person name="Hansen B.M."/>
            <person name="Andrup L."/>
            <person name="Walker B."/>
            <person name="Young S.K."/>
            <person name="Zeng Q."/>
            <person name="Gargeya S."/>
            <person name="Fitzgerald M."/>
            <person name="Haas B."/>
            <person name="Abouelleil A."/>
            <person name="Alvarado L."/>
            <person name="Arachchi H.M."/>
            <person name="Berlin A.M."/>
            <person name="Chapman S.B."/>
            <person name="Dewar J."/>
            <person name="Goldberg J."/>
            <person name="Griggs A."/>
            <person name="Gujja S."/>
            <person name="Hansen M."/>
            <person name="Howarth C."/>
            <person name="Imamovic A."/>
            <person name="Larimer J."/>
            <person name="McCowan C."/>
            <person name="Murphy C."/>
            <person name="Neiman D."/>
            <person name="Pearson M."/>
            <person name="Priest M."/>
            <person name="Roberts A."/>
            <person name="Saif S."/>
            <person name="Shea T."/>
            <person name="Sisk P."/>
            <person name="Sykes S."/>
            <person name="Wortman J."/>
            <person name="Nusbaum C."/>
            <person name="Birren B."/>
        </authorList>
    </citation>
    <scope>NUCLEOTIDE SEQUENCE [LARGE SCALE GENOMIC DNA]</scope>
    <source>
        <strain evidence="1 2">VD196</strain>
    </source>
</reference>
<accession>A0A9W5PXR2</accession>
<sequence length="27" mass="3029">MLGRPSILLITGLLLQRKSKSEIGLKY</sequence>
<dbReference type="Proteomes" id="UP000014023">
    <property type="component" value="Unassembled WGS sequence"/>
</dbReference>
<name>A0A9W5PXR2_BACCE</name>
<protein>
    <submittedName>
        <fullName evidence="1">Uncharacterized protein</fullName>
    </submittedName>
</protein>
<gene>
    <name evidence="1" type="ORF">IKE_06264</name>
</gene>
<dbReference type="AlphaFoldDB" id="A0A9W5PXR2"/>
<proteinExistence type="predicted"/>
<evidence type="ECO:0000313" key="2">
    <source>
        <dbReference type="Proteomes" id="UP000014023"/>
    </source>
</evidence>
<dbReference type="EMBL" id="AHFL01000087">
    <property type="protein sequence ID" value="EOO58571.1"/>
    <property type="molecule type" value="Genomic_DNA"/>
</dbReference>
<organism evidence="1 2">
    <name type="scientific">Bacillus cereus VD196</name>
    <dbReference type="NCBI Taxonomy" id="1053243"/>
    <lineage>
        <taxon>Bacteria</taxon>
        <taxon>Bacillati</taxon>
        <taxon>Bacillota</taxon>
        <taxon>Bacilli</taxon>
        <taxon>Bacillales</taxon>
        <taxon>Bacillaceae</taxon>
        <taxon>Bacillus</taxon>
        <taxon>Bacillus cereus group</taxon>
    </lineage>
</organism>
<evidence type="ECO:0000313" key="1">
    <source>
        <dbReference type="EMBL" id="EOO58571.1"/>
    </source>
</evidence>
<comment type="caution">
    <text evidence="1">The sequence shown here is derived from an EMBL/GenBank/DDBJ whole genome shotgun (WGS) entry which is preliminary data.</text>
</comment>